<evidence type="ECO:0000256" key="8">
    <source>
        <dbReference type="ARBA" id="ARBA00049164"/>
    </source>
</evidence>
<dbReference type="PROSITE" id="PS00059">
    <property type="entry name" value="ADH_ZINC"/>
    <property type="match status" value="1"/>
</dbReference>
<dbReference type="SUPFAM" id="SSF51735">
    <property type="entry name" value="NAD(P)-binding Rossmann-fold domains"/>
    <property type="match status" value="1"/>
</dbReference>
<dbReference type="GO" id="GO:0008270">
    <property type="term" value="F:zinc ion binding"/>
    <property type="evidence" value="ECO:0007669"/>
    <property type="project" value="InterPro"/>
</dbReference>
<organism evidence="15 16">
    <name type="scientific">Frankia nepalensis</name>
    <dbReference type="NCBI Taxonomy" id="1836974"/>
    <lineage>
        <taxon>Bacteria</taxon>
        <taxon>Bacillati</taxon>
        <taxon>Actinomycetota</taxon>
        <taxon>Actinomycetes</taxon>
        <taxon>Frankiales</taxon>
        <taxon>Frankiaceae</taxon>
        <taxon>Frankia</taxon>
    </lineage>
</organism>
<keyword evidence="7" id="KW-0520">NAD</keyword>
<evidence type="ECO:0000313" key="15">
    <source>
        <dbReference type="EMBL" id="MBL7632277.1"/>
    </source>
</evidence>
<feature type="region of interest" description="Disordered" evidence="12">
    <location>
        <begin position="1"/>
        <end position="25"/>
    </location>
</feature>
<dbReference type="NCBIfam" id="TIGR02822">
    <property type="entry name" value="adh_fam_2"/>
    <property type="match status" value="1"/>
</dbReference>
<dbReference type="SUPFAM" id="SSF50129">
    <property type="entry name" value="GroES-like"/>
    <property type="match status" value="1"/>
</dbReference>
<comment type="caution">
    <text evidence="15">The sequence shown here is derived from an EMBL/GenBank/DDBJ whole genome shotgun (WGS) entry which is preliminary data.</text>
</comment>
<dbReference type="Proteomes" id="UP000604475">
    <property type="component" value="Unassembled WGS sequence"/>
</dbReference>
<feature type="region of interest" description="Disordered" evidence="12">
    <location>
        <begin position="338"/>
        <end position="361"/>
    </location>
</feature>
<evidence type="ECO:0000256" key="3">
    <source>
        <dbReference type="ARBA" id="ARBA00013190"/>
    </source>
</evidence>
<comment type="catalytic activity">
    <reaction evidence="8">
        <text>a secondary alcohol + NAD(+) = a ketone + NADH + H(+)</text>
        <dbReference type="Rhea" id="RHEA:10740"/>
        <dbReference type="ChEBI" id="CHEBI:15378"/>
        <dbReference type="ChEBI" id="CHEBI:17087"/>
        <dbReference type="ChEBI" id="CHEBI:35681"/>
        <dbReference type="ChEBI" id="CHEBI:57540"/>
        <dbReference type="ChEBI" id="CHEBI:57945"/>
        <dbReference type="EC" id="1.1.1.1"/>
    </reaction>
</comment>
<evidence type="ECO:0000313" key="16">
    <source>
        <dbReference type="Proteomes" id="UP000604475"/>
    </source>
</evidence>
<dbReference type="InterPro" id="IPR013154">
    <property type="entry name" value="ADH-like_N"/>
</dbReference>
<feature type="domain" description="Alcohol dehydrogenase-like N-terminal" evidence="14">
    <location>
        <begin position="28"/>
        <end position="144"/>
    </location>
</feature>
<dbReference type="InterPro" id="IPR011032">
    <property type="entry name" value="GroES-like_sf"/>
</dbReference>
<dbReference type="InterPro" id="IPR036291">
    <property type="entry name" value="NAD(P)-bd_dom_sf"/>
</dbReference>
<dbReference type="AlphaFoldDB" id="A0A937RL24"/>
<dbReference type="RefSeq" id="WP_203007597.1">
    <property type="nucleotide sequence ID" value="NZ_JADWYU010000390.1"/>
</dbReference>
<feature type="domain" description="Alcohol dehydrogenase-like C-terminal" evidence="13">
    <location>
        <begin position="187"/>
        <end position="301"/>
    </location>
</feature>
<dbReference type="EC" id="1.1.1.1" evidence="3"/>
<keyword evidence="16" id="KW-1185">Reference proteome</keyword>
<keyword evidence="5 11" id="KW-0862">Zinc</keyword>
<evidence type="ECO:0000256" key="6">
    <source>
        <dbReference type="ARBA" id="ARBA00023002"/>
    </source>
</evidence>
<dbReference type="GO" id="GO:0005737">
    <property type="term" value="C:cytoplasm"/>
    <property type="evidence" value="ECO:0007669"/>
    <property type="project" value="TreeGrafter"/>
</dbReference>
<evidence type="ECO:0000256" key="9">
    <source>
        <dbReference type="ARBA" id="ARBA00049243"/>
    </source>
</evidence>
<comment type="similarity">
    <text evidence="2 11">Belongs to the zinc-containing alcohol dehydrogenase family.</text>
</comment>
<evidence type="ECO:0000259" key="13">
    <source>
        <dbReference type="Pfam" id="PF00107"/>
    </source>
</evidence>
<evidence type="ECO:0000256" key="5">
    <source>
        <dbReference type="ARBA" id="ARBA00022833"/>
    </source>
</evidence>
<dbReference type="InterPro" id="IPR002328">
    <property type="entry name" value="ADH_Zn_CS"/>
</dbReference>
<dbReference type="GO" id="GO:0004022">
    <property type="term" value="F:alcohol dehydrogenase (NAD+) activity"/>
    <property type="evidence" value="ECO:0007669"/>
    <property type="project" value="UniProtKB-EC"/>
</dbReference>
<dbReference type="Gene3D" id="3.90.180.10">
    <property type="entry name" value="Medium-chain alcohol dehydrogenases, catalytic domain"/>
    <property type="match status" value="1"/>
</dbReference>
<reference evidence="15" key="1">
    <citation type="submission" date="2020-12" db="EMBL/GenBank/DDBJ databases">
        <title>Genomic characterization of non-nitrogen-fixing Frankia strains.</title>
        <authorList>
            <person name="Carlos-Shanley C."/>
            <person name="Guerra T."/>
            <person name="Hahn D."/>
        </authorList>
    </citation>
    <scope>NUCLEOTIDE SEQUENCE</scope>
    <source>
        <strain evidence="15">CN6</strain>
    </source>
</reference>
<evidence type="ECO:0000256" key="2">
    <source>
        <dbReference type="ARBA" id="ARBA00008072"/>
    </source>
</evidence>
<evidence type="ECO:0000256" key="4">
    <source>
        <dbReference type="ARBA" id="ARBA00022723"/>
    </source>
</evidence>
<dbReference type="InterPro" id="IPR013149">
    <property type="entry name" value="ADH-like_C"/>
</dbReference>
<sequence length="361" mass="37734">MTGWQVARPGPAAGGPLRRVELPVPEPGPGQVRLRVLACGVCRTDLHLAEGDLAPRRPFTIPGHEVVGRLDLAGPGVDAEARWPGLSPDSRLGIAWLAGTDGSCLYCRRGAENLCPASTYTGWDVDGGYAEYAVVNADYAYRLPGGYGDGELAPLLCAGIVGYRALRRAELPPRGRLGIYGFGASAHLAAQVALAEGATVHVMTRSPAAQRLALDLGASSVTGAYDAPPEPLDAAVLFAPVGDLVPVALAALDRGGTLSIAGIHLTDIPVLDYQRHLFQERSVRSTTANTRADGAEFLEIAARHRLEVTVAPYPLAAADHALADLAADRVTGAAVLFPDDPTFPDHPTRPGSEASAETRAV</sequence>
<protein>
    <recommendedName>
        <fullName evidence="10">Probable alcohol dehydrogenase AdhA</fullName>
        <ecNumber evidence="3">1.1.1.1</ecNumber>
    </recommendedName>
</protein>
<dbReference type="Gene3D" id="3.40.50.720">
    <property type="entry name" value="NAD(P)-binding Rossmann-like Domain"/>
    <property type="match status" value="1"/>
</dbReference>
<dbReference type="Pfam" id="PF00107">
    <property type="entry name" value="ADH_zinc_N"/>
    <property type="match status" value="1"/>
</dbReference>
<keyword evidence="6 15" id="KW-0560">Oxidoreductase</keyword>
<evidence type="ECO:0000256" key="7">
    <source>
        <dbReference type="ARBA" id="ARBA00023027"/>
    </source>
</evidence>
<dbReference type="PANTHER" id="PTHR42940:SF8">
    <property type="entry name" value="VACUOLAR PROTEIN SORTING-ASSOCIATED PROTEIN 11"/>
    <property type="match status" value="1"/>
</dbReference>
<evidence type="ECO:0000256" key="12">
    <source>
        <dbReference type="SAM" id="MobiDB-lite"/>
    </source>
</evidence>
<dbReference type="Pfam" id="PF08240">
    <property type="entry name" value="ADH_N"/>
    <property type="match status" value="1"/>
</dbReference>
<comment type="cofactor">
    <cofactor evidence="1 11">
        <name>Zn(2+)</name>
        <dbReference type="ChEBI" id="CHEBI:29105"/>
    </cofactor>
</comment>
<dbReference type="FunFam" id="3.40.50.720:FF:000275">
    <property type="entry name" value="Alcohol dehydrogenase AdhA"/>
    <property type="match status" value="1"/>
</dbReference>
<keyword evidence="4 11" id="KW-0479">Metal-binding</keyword>
<proteinExistence type="inferred from homology"/>
<dbReference type="InterPro" id="IPR014187">
    <property type="entry name" value="ADH_Zn_typ-2"/>
</dbReference>
<evidence type="ECO:0000256" key="11">
    <source>
        <dbReference type="RuleBase" id="RU361277"/>
    </source>
</evidence>
<accession>A0A937RL24</accession>
<evidence type="ECO:0000256" key="10">
    <source>
        <dbReference type="ARBA" id="ARBA00068251"/>
    </source>
</evidence>
<dbReference type="PANTHER" id="PTHR42940">
    <property type="entry name" value="ALCOHOL DEHYDROGENASE 1-RELATED"/>
    <property type="match status" value="1"/>
</dbReference>
<comment type="catalytic activity">
    <reaction evidence="9">
        <text>a primary alcohol + NAD(+) = an aldehyde + NADH + H(+)</text>
        <dbReference type="Rhea" id="RHEA:10736"/>
        <dbReference type="ChEBI" id="CHEBI:15378"/>
        <dbReference type="ChEBI" id="CHEBI:15734"/>
        <dbReference type="ChEBI" id="CHEBI:17478"/>
        <dbReference type="ChEBI" id="CHEBI:57540"/>
        <dbReference type="ChEBI" id="CHEBI:57945"/>
        <dbReference type="EC" id="1.1.1.1"/>
    </reaction>
</comment>
<gene>
    <name evidence="15" type="ORF">I7412_35020</name>
</gene>
<dbReference type="CDD" id="cd08298">
    <property type="entry name" value="CAD2"/>
    <property type="match status" value="1"/>
</dbReference>
<dbReference type="EMBL" id="JAEACQ010000303">
    <property type="protein sequence ID" value="MBL7632277.1"/>
    <property type="molecule type" value="Genomic_DNA"/>
</dbReference>
<evidence type="ECO:0000256" key="1">
    <source>
        <dbReference type="ARBA" id="ARBA00001947"/>
    </source>
</evidence>
<evidence type="ECO:0000259" key="14">
    <source>
        <dbReference type="Pfam" id="PF08240"/>
    </source>
</evidence>
<name>A0A937RL24_9ACTN</name>